<evidence type="ECO:0000256" key="7">
    <source>
        <dbReference type="ARBA" id="ARBA00038093"/>
    </source>
</evidence>
<evidence type="ECO:0000256" key="4">
    <source>
        <dbReference type="ARBA" id="ARBA00022723"/>
    </source>
</evidence>
<dbReference type="CDD" id="cd18738">
    <property type="entry name" value="PIN_VapC4-5_FitB-like"/>
    <property type="match status" value="1"/>
</dbReference>
<dbReference type="GO" id="GO:0046872">
    <property type="term" value="F:metal ion binding"/>
    <property type="evidence" value="ECO:0007669"/>
    <property type="project" value="UniProtKB-KW"/>
</dbReference>
<feature type="domain" description="PIN" evidence="8">
    <location>
        <begin position="5"/>
        <end position="120"/>
    </location>
</feature>
<dbReference type="GO" id="GO:0004518">
    <property type="term" value="F:nuclease activity"/>
    <property type="evidence" value="ECO:0007669"/>
    <property type="project" value="UniProtKB-KW"/>
</dbReference>
<evidence type="ECO:0000313" key="9">
    <source>
        <dbReference type="EMBL" id="MBO0932765.1"/>
    </source>
</evidence>
<evidence type="ECO:0000256" key="1">
    <source>
        <dbReference type="ARBA" id="ARBA00001946"/>
    </source>
</evidence>
<comment type="similarity">
    <text evidence="7">Belongs to the PINc/VapC protein family.</text>
</comment>
<name>A0A939G867_9BACT</name>
<dbReference type="PANTHER" id="PTHR33653">
    <property type="entry name" value="RIBONUCLEASE VAPC2"/>
    <property type="match status" value="1"/>
</dbReference>
<evidence type="ECO:0000259" key="8">
    <source>
        <dbReference type="Pfam" id="PF01850"/>
    </source>
</evidence>
<keyword evidence="10" id="KW-1185">Reference proteome</keyword>
<keyword evidence="2" id="KW-1277">Toxin-antitoxin system</keyword>
<dbReference type="PANTHER" id="PTHR33653:SF1">
    <property type="entry name" value="RIBONUCLEASE VAPC2"/>
    <property type="match status" value="1"/>
</dbReference>
<proteinExistence type="inferred from homology"/>
<dbReference type="AlphaFoldDB" id="A0A939G867"/>
<gene>
    <name evidence="9" type="ORF">J2I48_17275</name>
</gene>
<dbReference type="EMBL" id="JAFMYU010000014">
    <property type="protein sequence ID" value="MBO0932765.1"/>
    <property type="molecule type" value="Genomic_DNA"/>
</dbReference>
<comment type="caution">
    <text evidence="9">The sequence shown here is derived from an EMBL/GenBank/DDBJ whole genome shotgun (WGS) entry which is preliminary data.</text>
</comment>
<keyword evidence="6" id="KW-0460">Magnesium</keyword>
<keyword evidence="4" id="KW-0479">Metal-binding</keyword>
<sequence length="129" mass="14782">MGERYLIDTSAYSYYITKRLVEGPYIFFEQVIREESILSVITRMELLSWIPGNKAIEETVQNIVDSSIVLPLSEPIIQQTIKLRRHYKGLKLPDAIIAATAMVNKLTLLSTNDVDFQRISTLKYQSLSN</sequence>
<keyword evidence="5" id="KW-0378">Hydrolase</keyword>
<organism evidence="9 10">
    <name type="scientific">Fibrella aquatilis</name>
    <dbReference type="NCBI Taxonomy" id="2817059"/>
    <lineage>
        <taxon>Bacteria</taxon>
        <taxon>Pseudomonadati</taxon>
        <taxon>Bacteroidota</taxon>
        <taxon>Cytophagia</taxon>
        <taxon>Cytophagales</taxon>
        <taxon>Spirosomataceae</taxon>
        <taxon>Fibrella</taxon>
    </lineage>
</organism>
<dbReference type="InterPro" id="IPR029060">
    <property type="entry name" value="PIN-like_dom_sf"/>
</dbReference>
<evidence type="ECO:0000256" key="6">
    <source>
        <dbReference type="ARBA" id="ARBA00022842"/>
    </source>
</evidence>
<evidence type="ECO:0000313" key="10">
    <source>
        <dbReference type="Proteomes" id="UP000664795"/>
    </source>
</evidence>
<dbReference type="Proteomes" id="UP000664795">
    <property type="component" value="Unassembled WGS sequence"/>
</dbReference>
<dbReference type="Pfam" id="PF01850">
    <property type="entry name" value="PIN"/>
    <property type="match status" value="1"/>
</dbReference>
<evidence type="ECO:0000256" key="5">
    <source>
        <dbReference type="ARBA" id="ARBA00022801"/>
    </source>
</evidence>
<evidence type="ECO:0000256" key="3">
    <source>
        <dbReference type="ARBA" id="ARBA00022722"/>
    </source>
</evidence>
<dbReference type="RefSeq" id="WP_207336729.1">
    <property type="nucleotide sequence ID" value="NZ_JAFMYU010000014.1"/>
</dbReference>
<evidence type="ECO:0000256" key="2">
    <source>
        <dbReference type="ARBA" id="ARBA00022649"/>
    </source>
</evidence>
<dbReference type="Gene3D" id="3.40.50.1010">
    <property type="entry name" value="5'-nuclease"/>
    <property type="match status" value="1"/>
</dbReference>
<reference evidence="9 10" key="1">
    <citation type="submission" date="2021-03" db="EMBL/GenBank/DDBJ databases">
        <title>Fibrella sp. HMF5036 genome sequencing and assembly.</title>
        <authorList>
            <person name="Kang H."/>
            <person name="Kim H."/>
            <person name="Bae S."/>
            <person name="Joh K."/>
        </authorList>
    </citation>
    <scope>NUCLEOTIDE SEQUENCE [LARGE SCALE GENOMIC DNA]</scope>
    <source>
        <strain evidence="9 10">HMF5036</strain>
    </source>
</reference>
<keyword evidence="3" id="KW-0540">Nuclease</keyword>
<dbReference type="InterPro" id="IPR002716">
    <property type="entry name" value="PIN_dom"/>
</dbReference>
<dbReference type="SUPFAM" id="SSF88723">
    <property type="entry name" value="PIN domain-like"/>
    <property type="match status" value="1"/>
</dbReference>
<comment type="cofactor">
    <cofactor evidence="1">
        <name>Mg(2+)</name>
        <dbReference type="ChEBI" id="CHEBI:18420"/>
    </cofactor>
</comment>
<protein>
    <submittedName>
        <fullName evidence="9">Type II toxin-antitoxin system VapC family toxin</fullName>
    </submittedName>
</protein>
<dbReference type="GO" id="GO:0016787">
    <property type="term" value="F:hydrolase activity"/>
    <property type="evidence" value="ECO:0007669"/>
    <property type="project" value="UniProtKB-KW"/>
</dbReference>
<dbReference type="InterPro" id="IPR050556">
    <property type="entry name" value="Type_II_TA_system_RNase"/>
</dbReference>
<accession>A0A939G867</accession>